<name>A0A3A8E595_9GAMM</name>
<protein>
    <submittedName>
        <fullName evidence="1">Nucleotidyltransferase family protein</fullName>
    </submittedName>
</protein>
<dbReference type="PANTHER" id="PTHR39166">
    <property type="entry name" value="BLL1166 PROTEIN"/>
    <property type="match status" value="1"/>
</dbReference>
<accession>A0A3A8E595</accession>
<evidence type="ECO:0000313" key="1">
    <source>
        <dbReference type="EMBL" id="RKG30242.1"/>
    </source>
</evidence>
<sequence>MTETPSWTYLDQLKNIVYARDDMMQILCQLFQIAPDAYIAAGLIRNLVWSQLDGQPYVLAQTEADVIYFDAKDDGIRQREIQSQLQQLFPEMTWDVVNQAYVHQWYRTDTGQMIEPLCSVEHALSLWPETATAVALRLNAQNSLECIAPFGLQDLFELKLRWNASLVSHAVFAQRIQSKCFRAKWPKLQLIDA</sequence>
<evidence type="ECO:0000313" key="2">
    <source>
        <dbReference type="Proteomes" id="UP000282388"/>
    </source>
</evidence>
<keyword evidence="1" id="KW-0808">Transferase</keyword>
<dbReference type="GO" id="GO:0016740">
    <property type="term" value="F:transferase activity"/>
    <property type="evidence" value="ECO:0007669"/>
    <property type="project" value="UniProtKB-KW"/>
</dbReference>
<dbReference type="OrthoDB" id="9805247at2"/>
<dbReference type="Proteomes" id="UP000282388">
    <property type="component" value="Unassembled WGS sequence"/>
</dbReference>
<comment type="caution">
    <text evidence="1">The sequence shown here is derived from an EMBL/GenBank/DDBJ whole genome shotgun (WGS) entry which is preliminary data.</text>
</comment>
<gene>
    <name evidence="1" type="ORF">D7V32_11820</name>
</gene>
<dbReference type="AlphaFoldDB" id="A0A3A8E595"/>
<dbReference type="Pfam" id="PF06042">
    <property type="entry name" value="NTP_transf_6"/>
    <property type="match status" value="1"/>
</dbReference>
<dbReference type="PANTHER" id="PTHR39166:SF1">
    <property type="entry name" value="BLL1166 PROTEIN"/>
    <property type="match status" value="1"/>
</dbReference>
<dbReference type="EMBL" id="RAXV01000026">
    <property type="protein sequence ID" value="RKG30242.1"/>
    <property type="molecule type" value="Genomic_DNA"/>
</dbReference>
<proteinExistence type="predicted"/>
<keyword evidence="2" id="KW-1185">Reference proteome</keyword>
<dbReference type="InterPro" id="IPR009267">
    <property type="entry name" value="NTP_transf_6"/>
</dbReference>
<organism evidence="1 2">
    <name type="scientific">Acinetobacter tianfuensis</name>
    <dbReference type="NCBI Taxonomy" id="2419603"/>
    <lineage>
        <taxon>Bacteria</taxon>
        <taxon>Pseudomonadati</taxon>
        <taxon>Pseudomonadota</taxon>
        <taxon>Gammaproteobacteria</taxon>
        <taxon>Moraxellales</taxon>
        <taxon>Moraxellaceae</taxon>
        <taxon>Acinetobacter</taxon>
    </lineage>
</organism>
<reference evidence="1 2" key="1">
    <citation type="submission" date="2018-09" db="EMBL/GenBank/DDBJ databases">
        <title>The draft genome of Acinetobacter spp. strains.</title>
        <authorList>
            <person name="Qin J."/>
            <person name="Feng Y."/>
            <person name="Zong Z."/>
        </authorList>
    </citation>
    <scope>NUCLEOTIDE SEQUENCE [LARGE SCALE GENOMIC DNA]</scope>
    <source>
        <strain evidence="1 2">WCHAc060012</strain>
    </source>
</reference>